<gene>
    <name evidence="1" type="ORF">D8849_02065</name>
</gene>
<evidence type="ECO:0000313" key="2">
    <source>
        <dbReference type="Proteomes" id="UP000278063"/>
    </source>
</evidence>
<comment type="caution">
    <text evidence="1">The sequence shown here is derived from an EMBL/GenBank/DDBJ whole genome shotgun (WGS) entry which is preliminary data.</text>
</comment>
<sequence length="134" mass="15168">MILVKKTKRGRPTKITQGTLRKLEELFVRGLSDEEACLLADIGTTTLYDYCKENPEFSERKGLLKQRVKIRAKLNISKAIEDGDTDLSKWYLERRDNDFKAKQAVTHGGEIAVNQVNPFAGLSTEELRKLIADG</sequence>
<name>A0A3R9IU65_STRMT</name>
<dbReference type="RefSeq" id="WP_260467558.1">
    <property type="nucleotide sequence ID" value="NZ_RJNW01000001.1"/>
</dbReference>
<evidence type="ECO:0000313" key="1">
    <source>
        <dbReference type="EMBL" id="RSI88469.1"/>
    </source>
</evidence>
<reference evidence="1 2" key="1">
    <citation type="submission" date="2018-11" db="EMBL/GenBank/DDBJ databases">
        <title>Species Designations Belie Phenotypic and Genotypic Heterogeneity in Oral Streptococci.</title>
        <authorList>
            <person name="Velsko I."/>
        </authorList>
    </citation>
    <scope>NUCLEOTIDE SEQUENCE [LARGE SCALE GENOMIC DNA]</scope>
    <source>
        <strain evidence="1 2">KLC01</strain>
    </source>
</reference>
<dbReference type="EMBL" id="RJNW01000001">
    <property type="protein sequence ID" value="RSI88469.1"/>
    <property type="molecule type" value="Genomic_DNA"/>
</dbReference>
<organism evidence="1 2">
    <name type="scientific">Streptococcus mitis</name>
    <dbReference type="NCBI Taxonomy" id="28037"/>
    <lineage>
        <taxon>Bacteria</taxon>
        <taxon>Bacillati</taxon>
        <taxon>Bacillota</taxon>
        <taxon>Bacilli</taxon>
        <taxon>Lactobacillales</taxon>
        <taxon>Streptococcaceae</taxon>
        <taxon>Streptococcus</taxon>
        <taxon>Streptococcus mitis group</taxon>
    </lineage>
</organism>
<proteinExistence type="predicted"/>
<dbReference type="Proteomes" id="UP000278063">
    <property type="component" value="Unassembled WGS sequence"/>
</dbReference>
<protein>
    <recommendedName>
        <fullName evidence="3">Phage protein</fullName>
    </recommendedName>
</protein>
<dbReference type="AlphaFoldDB" id="A0A3R9IU65"/>
<evidence type="ECO:0008006" key="3">
    <source>
        <dbReference type="Google" id="ProtNLM"/>
    </source>
</evidence>
<accession>A0A3R9IU65</accession>